<organism evidence="2 3">
    <name type="scientific">Phyllobacterium zundukense</name>
    <dbReference type="NCBI Taxonomy" id="1867719"/>
    <lineage>
        <taxon>Bacteria</taxon>
        <taxon>Pseudomonadati</taxon>
        <taxon>Pseudomonadota</taxon>
        <taxon>Alphaproteobacteria</taxon>
        <taxon>Hyphomicrobiales</taxon>
        <taxon>Phyllobacteriaceae</taxon>
        <taxon>Phyllobacterium</taxon>
    </lineage>
</organism>
<dbReference type="EMBL" id="MZMT01000049">
    <property type="protein sequence ID" value="PIO42710.1"/>
    <property type="molecule type" value="Genomic_DNA"/>
</dbReference>
<dbReference type="Proteomes" id="UP000232163">
    <property type="component" value="Unassembled WGS sequence"/>
</dbReference>
<evidence type="ECO:0008006" key="4">
    <source>
        <dbReference type="Google" id="ProtNLM"/>
    </source>
</evidence>
<keyword evidence="3" id="KW-1185">Reference proteome</keyword>
<dbReference type="AlphaFoldDB" id="A0A2N9VT92"/>
<feature type="transmembrane region" description="Helical" evidence="1">
    <location>
        <begin position="153"/>
        <end position="178"/>
    </location>
</feature>
<proteinExistence type="predicted"/>
<dbReference type="SUPFAM" id="SSF48452">
    <property type="entry name" value="TPR-like"/>
    <property type="match status" value="1"/>
</dbReference>
<keyword evidence="1" id="KW-1133">Transmembrane helix</keyword>
<sequence length="585" mass="64647">MLDVVQNRASVDSQPLPTNAEILAQLDRIRSSSEFDVPDRARQFLTYVVGEALAGRANRIKAYSIAVEVYGRSGSFDPQMDPVVRIQAGLIRRGLEHYYLVSGQDDSIVVTMPKGGYVPVFSRRDEAIPSPADGFTTTPPKQFAAVRGRAPPWLWLIFAVATFMGLALFAGSLLRFGWPDSFSVTGGQAGPDIPRLVIKPFEDLSGTQDSAIIAQGLTDEVIGQLAKFKEIVVVAGNPNGVSSVAGDFQALFALEGRVRVHGEKVRLNARLINRTDGAVVWTNNFDSIVQVQDLLQLEADIARAVATALAQPYGIIFQTDAADLAQSPPDDLEAYKCTLAYYRYRTNLNPQTHMSVQSCLQRAVERYPSFATAWALLSLTYLDELRFRYRLNSTTPSLDLATDAARRAIELDPQNVRALQAEMLSRFFRGEIAAALEVGARAHALNPNDTELAGEYGHRLALSGQWKPGCELIASTVTRTPGPSGYFESALAVCAYIDKDYITAERWARSADVRVNPIYHVILTAILGQLGKTEEARTEQQWFETHAPTFLDNIRNEIAVRLLRREDQMHFIDGLKKARLSIPDE</sequence>
<name>A0A2N9VT92_9HYPH</name>
<evidence type="ECO:0000313" key="2">
    <source>
        <dbReference type="EMBL" id="PIO42710.1"/>
    </source>
</evidence>
<keyword evidence="1" id="KW-0812">Transmembrane</keyword>
<reference evidence="2 3" key="1">
    <citation type="journal article" date="2017" name="Int J Environ Stud">
        <title>Does the Miocene-Pliocene relict legume Oxytropis triphylla form nitrogen-fixing nodules with a combination of bacterial strains?</title>
        <authorList>
            <person name="Safronova V."/>
            <person name="Belimov A."/>
            <person name="Sazanova A."/>
            <person name="Kuznetsova I."/>
            <person name="Popova J."/>
            <person name="Andronov E."/>
            <person name="Verkhozina A."/>
            <person name="Tikhonovich I."/>
        </authorList>
    </citation>
    <scope>NUCLEOTIDE SEQUENCE [LARGE SCALE GENOMIC DNA]</scope>
    <source>
        <strain evidence="2 3">Tri-38</strain>
    </source>
</reference>
<dbReference type="Gene3D" id="1.25.40.10">
    <property type="entry name" value="Tetratricopeptide repeat domain"/>
    <property type="match status" value="1"/>
</dbReference>
<dbReference type="OrthoDB" id="100177at2"/>
<evidence type="ECO:0000313" key="3">
    <source>
        <dbReference type="Proteomes" id="UP000232163"/>
    </source>
</evidence>
<protein>
    <recommendedName>
        <fullName evidence="4">Adenylate cyclase</fullName>
    </recommendedName>
</protein>
<gene>
    <name evidence="2" type="ORF">B5P45_19765</name>
</gene>
<accession>A0A2N9VT92</accession>
<evidence type="ECO:0000256" key="1">
    <source>
        <dbReference type="SAM" id="Phobius"/>
    </source>
</evidence>
<keyword evidence="1" id="KW-0472">Membrane</keyword>
<dbReference type="InterPro" id="IPR011990">
    <property type="entry name" value="TPR-like_helical_dom_sf"/>
</dbReference>
<dbReference type="KEGG" id="pht:BLM14_18320"/>
<comment type="caution">
    <text evidence="2">The sequence shown here is derived from an EMBL/GenBank/DDBJ whole genome shotgun (WGS) entry which is preliminary data.</text>
</comment>
<dbReference type="RefSeq" id="WP_100000742.1">
    <property type="nucleotide sequence ID" value="NZ_CP017940.1"/>
</dbReference>